<organism evidence="1 2">
    <name type="scientific">Cladobotryum mycophilum</name>
    <dbReference type="NCBI Taxonomy" id="491253"/>
    <lineage>
        <taxon>Eukaryota</taxon>
        <taxon>Fungi</taxon>
        <taxon>Dikarya</taxon>
        <taxon>Ascomycota</taxon>
        <taxon>Pezizomycotina</taxon>
        <taxon>Sordariomycetes</taxon>
        <taxon>Hypocreomycetidae</taxon>
        <taxon>Hypocreales</taxon>
        <taxon>Hypocreaceae</taxon>
        <taxon>Cladobotryum</taxon>
    </lineage>
</organism>
<evidence type="ECO:0000313" key="2">
    <source>
        <dbReference type="Proteomes" id="UP001338125"/>
    </source>
</evidence>
<dbReference type="Proteomes" id="UP001338125">
    <property type="component" value="Unassembled WGS sequence"/>
</dbReference>
<reference evidence="1 2" key="1">
    <citation type="submission" date="2024-01" db="EMBL/GenBank/DDBJ databases">
        <title>Complete genome of Cladobotryum mycophilum ATHUM6906.</title>
        <authorList>
            <person name="Christinaki A.C."/>
            <person name="Myridakis A.I."/>
            <person name="Kouvelis V.N."/>
        </authorList>
    </citation>
    <scope>NUCLEOTIDE SEQUENCE [LARGE SCALE GENOMIC DNA]</scope>
    <source>
        <strain evidence="1 2">ATHUM6906</strain>
    </source>
</reference>
<sequence length="46" mass="5053">MPNLHLQDDPQCGASRKKTAIVNLINDCRRRQPPTKPLSLPAVAST</sequence>
<keyword evidence="2" id="KW-1185">Reference proteome</keyword>
<gene>
    <name evidence="1" type="ORF">PT974_06083</name>
</gene>
<accession>A0ABR0SKH7</accession>
<name>A0ABR0SKH7_9HYPO</name>
<dbReference type="EMBL" id="JAVFKD010000012">
    <property type="protein sequence ID" value="KAK5992668.1"/>
    <property type="molecule type" value="Genomic_DNA"/>
</dbReference>
<evidence type="ECO:0000313" key="1">
    <source>
        <dbReference type="EMBL" id="KAK5992668.1"/>
    </source>
</evidence>
<comment type="caution">
    <text evidence="1">The sequence shown here is derived from an EMBL/GenBank/DDBJ whole genome shotgun (WGS) entry which is preliminary data.</text>
</comment>
<protein>
    <submittedName>
        <fullName evidence="1">Uncharacterized protein</fullName>
    </submittedName>
</protein>
<proteinExistence type="predicted"/>